<reference evidence="7 8" key="1">
    <citation type="submission" date="2009-08" db="EMBL/GenBank/DDBJ databases">
        <title>The Genome Sequence of Spizellomyces punctatus strain DAOM BR117.</title>
        <authorList>
            <consortium name="The Broad Institute Genome Sequencing Platform"/>
            <person name="Russ C."/>
            <person name="Cuomo C."/>
            <person name="Shea T."/>
            <person name="Young S.K."/>
            <person name="Zeng Q."/>
            <person name="Koehrsen M."/>
            <person name="Haas B."/>
            <person name="Borodovsky M."/>
            <person name="Guigo R."/>
            <person name="Alvarado L."/>
            <person name="Berlin A."/>
            <person name="Bochicchio J."/>
            <person name="Borenstein D."/>
            <person name="Chapman S."/>
            <person name="Chen Z."/>
            <person name="Engels R."/>
            <person name="Freedman E."/>
            <person name="Gellesch M."/>
            <person name="Goldberg J."/>
            <person name="Griggs A."/>
            <person name="Gujja S."/>
            <person name="Heiman D."/>
            <person name="Hepburn T."/>
            <person name="Howarth C."/>
            <person name="Jen D."/>
            <person name="Larson L."/>
            <person name="Lewis B."/>
            <person name="Mehta T."/>
            <person name="Park D."/>
            <person name="Pearson M."/>
            <person name="Roberts A."/>
            <person name="Saif S."/>
            <person name="Shenoy N."/>
            <person name="Sisk P."/>
            <person name="Stolte C."/>
            <person name="Sykes S."/>
            <person name="Thomson T."/>
            <person name="Walk T."/>
            <person name="White J."/>
            <person name="Yandava C."/>
            <person name="Burger G."/>
            <person name="Gray M.W."/>
            <person name="Holland P.W.H."/>
            <person name="King N."/>
            <person name="Lang F.B.F."/>
            <person name="Roger A.J."/>
            <person name="Ruiz-Trillo I."/>
            <person name="Lander E."/>
            <person name="Nusbaum C."/>
        </authorList>
    </citation>
    <scope>NUCLEOTIDE SEQUENCE [LARGE SCALE GENOMIC DNA]</scope>
    <source>
        <strain evidence="7 8">DAOM BR117</strain>
    </source>
</reference>
<dbReference type="PANTHER" id="PTHR46910:SF3">
    <property type="entry name" value="HALOTOLERANCE PROTEIN 9-RELATED"/>
    <property type="match status" value="1"/>
</dbReference>
<evidence type="ECO:0000256" key="1">
    <source>
        <dbReference type="ARBA" id="ARBA00004123"/>
    </source>
</evidence>
<dbReference type="InterPro" id="IPR007219">
    <property type="entry name" value="XnlR_reg_dom"/>
</dbReference>
<evidence type="ECO:0000256" key="4">
    <source>
        <dbReference type="ARBA" id="ARBA00023242"/>
    </source>
</evidence>
<dbReference type="InterPro" id="IPR050987">
    <property type="entry name" value="AtrR-like"/>
</dbReference>
<dbReference type="GO" id="GO:0008270">
    <property type="term" value="F:zinc ion binding"/>
    <property type="evidence" value="ECO:0007669"/>
    <property type="project" value="InterPro"/>
</dbReference>
<dbReference type="GO" id="GO:0003677">
    <property type="term" value="F:DNA binding"/>
    <property type="evidence" value="ECO:0007669"/>
    <property type="project" value="UniProtKB-KW"/>
</dbReference>
<evidence type="ECO:0000313" key="8">
    <source>
        <dbReference type="Proteomes" id="UP000053201"/>
    </source>
</evidence>
<dbReference type="CDD" id="cd12148">
    <property type="entry name" value="fungal_TF_MHR"/>
    <property type="match status" value="1"/>
</dbReference>
<dbReference type="SUPFAM" id="SSF57701">
    <property type="entry name" value="Zn2/Cys6 DNA-binding domain"/>
    <property type="match status" value="1"/>
</dbReference>
<dbReference type="InterPro" id="IPR001138">
    <property type="entry name" value="Zn2Cys6_DnaBD"/>
</dbReference>
<dbReference type="PANTHER" id="PTHR46910">
    <property type="entry name" value="TRANSCRIPTION FACTOR PDR1"/>
    <property type="match status" value="1"/>
</dbReference>
<comment type="subcellular location">
    <subcellularLocation>
        <location evidence="1">Nucleus</location>
    </subcellularLocation>
</comment>
<gene>
    <name evidence="7" type="ORF">SPPG_04805</name>
</gene>
<name>A0A0L0HI39_SPIPD</name>
<evidence type="ECO:0000256" key="2">
    <source>
        <dbReference type="ARBA" id="ARBA00022723"/>
    </source>
</evidence>
<keyword evidence="8" id="KW-1185">Reference proteome</keyword>
<keyword evidence="2" id="KW-0479">Metal-binding</keyword>
<feature type="region of interest" description="Disordered" evidence="5">
    <location>
        <begin position="77"/>
        <end position="96"/>
    </location>
</feature>
<dbReference type="FunCoup" id="A0A0L0HI39">
    <property type="interactions" value="163"/>
</dbReference>
<dbReference type="InParanoid" id="A0A0L0HI39"/>
<organism evidence="7 8">
    <name type="scientific">Spizellomyces punctatus (strain DAOM BR117)</name>
    <dbReference type="NCBI Taxonomy" id="645134"/>
    <lineage>
        <taxon>Eukaryota</taxon>
        <taxon>Fungi</taxon>
        <taxon>Fungi incertae sedis</taxon>
        <taxon>Chytridiomycota</taxon>
        <taxon>Chytridiomycota incertae sedis</taxon>
        <taxon>Chytridiomycetes</taxon>
        <taxon>Spizellomycetales</taxon>
        <taxon>Spizellomycetaceae</taxon>
        <taxon>Spizellomyces</taxon>
    </lineage>
</organism>
<dbReference type="PROSITE" id="PS50048">
    <property type="entry name" value="ZN2_CY6_FUNGAL_2"/>
    <property type="match status" value="1"/>
</dbReference>
<evidence type="ECO:0000313" key="7">
    <source>
        <dbReference type="EMBL" id="KND00489.1"/>
    </source>
</evidence>
<evidence type="ECO:0000259" key="6">
    <source>
        <dbReference type="PROSITE" id="PS50048"/>
    </source>
</evidence>
<dbReference type="SMART" id="SM00066">
    <property type="entry name" value="GAL4"/>
    <property type="match status" value="1"/>
</dbReference>
<keyword evidence="3" id="KW-0238">DNA-binding</keyword>
<feature type="domain" description="Zn(2)-C6 fungal-type" evidence="6">
    <location>
        <begin position="45"/>
        <end position="74"/>
    </location>
</feature>
<accession>A0A0L0HI39</accession>
<feature type="compositionally biased region" description="Polar residues" evidence="5">
    <location>
        <begin position="719"/>
        <end position="730"/>
    </location>
</feature>
<dbReference type="VEuPathDB" id="FungiDB:SPPG_04805"/>
<feature type="region of interest" description="Disordered" evidence="5">
    <location>
        <begin position="132"/>
        <end position="169"/>
    </location>
</feature>
<dbReference type="GO" id="GO:0000981">
    <property type="term" value="F:DNA-binding transcription factor activity, RNA polymerase II-specific"/>
    <property type="evidence" value="ECO:0007669"/>
    <property type="project" value="InterPro"/>
</dbReference>
<dbReference type="Pfam" id="PF00172">
    <property type="entry name" value="Zn_clus"/>
    <property type="match status" value="1"/>
</dbReference>
<dbReference type="CDD" id="cd00067">
    <property type="entry name" value="GAL4"/>
    <property type="match status" value="1"/>
</dbReference>
<dbReference type="OMA" id="DEIQNTW"/>
<sequence length="910" mass="98530">MSDCQVPQYSDNVTQRLNNMQGPPLPQHSLIYPNVPLKRTRSTRACDTCRRKRTKCSGGQPCEGCIAFGLVCAYTAPQKKRGPPKRAEAQKTQTTLGERLKTVESLLSGLINGAPSLPAAAKRDRSLSEASEGSCYRTSFSQYSDSEDDDEDEEDGVESDNTHKGFSGIALAIHRPKAREVGVARVSSPDSDPGASAPTFCQVPWRAGVTVTDPKSGVLVQSLSLNDESVIAHRFNNTTGNITIVEDVVTDTVLFYGSTSTSNTHSLRQSPRFNDGVMSIALRSDVVPANTPISLDSPPCSPDLVHHLVSLYFTHVHPYFPMVDRTAFTRQLKEKQTEHFSLLLNSMCALVTQQTRSLAAWGISSPSELHRAFFERARALLGKQFDWPHINNVQALLLLTLVGAGTNTNAASYQYIGIAHRHAVELGMHRNLEKLNHPGLDNGMKEQMRATWFCLYILDRYTGVHQGRPFAINDDDWDTPLPCQDETSDVARMVRHVSLCSILGQIANYVNRPSGRRRRSRSSREQLVRDMDGELAQWHSLLPDDLRRDPTRDVGSWSFHHHLHVMYHTAVILLHRIATGRFGGVCVASAIAIRQTLEALPMSASSGTSVPDDFVFVMPIVVYSGLTASTLFLDMVLDGRAHSARPTPRRKRSKGEDDVDGEIALESGINALEELKKSLPVFEKLKDTSMFSVYYGQLVAECVRGSGVKVGETDRRTGNSDQGEAAPSSNRAHEVNRANGSNEHLGDTGGPCAASVYSGSTSYASPAMGNPAPVQVAAVPDTLGANSETGYPGPGGMNPGVTNTMGGLNQPMGPSSSGPYFADSIFSELLNPFFDPSPGWWGDVGLASPPNAPGNYPRDGQNAPVVSVADGRGLSGSPADYFATPTSSSPQLYDGILTTDSEVDGGKAAF</sequence>
<dbReference type="InterPro" id="IPR036864">
    <property type="entry name" value="Zn2-C6_fun-type_DNA-bd_sf"/>
</dbReference>
<protein>
    <recommendedName>
        <fullName evidence="6">Zn(2)-C6 fungal-type domain-containing protein</fullName>
    </recommendedName>
</protein>
<proteinExistence type="predicted"/>
<dbReference type="GeneID" id="27688235"/>
<feature type="region of interest" description="Disordered" evidence="5">
    <location>
        <begin position="710"/>
        <end position="749"/>
    </location>
</feature>
<dbReference type="EMBL" id="KQ257456">
    <property type="protein sequence ID" value="KND00489.1"/>
    <property type="molecule type" value="Genomic_DNA"/>
</dbReference>
<dbReference type="RefSeq" id="XP_016608528.1">
    <property type="nucleotide sequence ID" value="XM_016753039.1"/>
</dbReference>
<keyword evidence="4" id="KW-0539">Nucleus</keyword>
<dbReference type="Pfam" id="PF04082">
    <property type="entry name" value="Fungal_trans"/>
    <property type="match status" value="1"/>
</dbReference>
<dbReference type="GO" id="GO:0006351">
    <property type="term" value="P:DNA-templated transcription"/>
    <property type="evidence" value="ECO:0007669"/>
    <property type="project" value="InterPro"/>
</dbReference>
<dbReference type="Gene3D" id="4.10.240.10">
    <property type="entry name" value="Zn(2)-C6 fungal-type DNA-binding domain"/>
    <property type="match status" value="1"/>
</dbReference>
<dbReference type="eggNOG" id="ENOG502QV53">
    <property type="taxonomic scope" value="Eukaryota"/>
</dbReference>
<feature type="compositionally biased region" description="Polar residues" evidence="5">
    <location>
        <begin position="132"/>
        <end position="143"/>
    </location>
</feature>
<dbReference type="Proteomes" id="UP000053201">
    <property type="component" value="Unassembled WGS sequence"/>
</dbReference>
<dbReference type="GO" id="GO:0005634">
    <property type="term" value="C:nucleus"/>
    <property type="evidence" value="ECO:0007669"/>
    <property type="project" value="UniProtKB-SubCell"/>
</dbReference>
<dbReference type="OrthoDB" id="2406834at2759"/>
<evidence type="ECO:0000256" key="5">
    <source>
        <dbReference type="SAM" id="MobiDB-lite"/>
    </source>
</evidence>
<dbReference type="AlphaFoldDB" id="A0A0L0HI39"/>
<dbReference type="SMART" id="SM00906">
    <property type="entry name" value="Fungal_trans"/>
    <property type="match status" value="1"/>
</dbReference>
<dbReference type="PROSITE" id="PS00463">
    <property type="entry name" value="ZN2_CY6_FUNGAL_1"/>
    <property type="match status" value="1"/>
</dbReference>
<evidence type="ECO:0000256" key="3">
    <source>
        <dbReference type="ARBA" id="ARBA00023125"/>
    </source>
</evidence>
<feature type="compositionally biased region" description="Acidic residues" evidence="5">
    <location>
        <begin position="145"/>
        <end position="158"/>
    </location>
</feature>
<dbReference type="STRING" id="645134.A0A0L0HI39"/>